<sequence>MGNAAVAAIMELTPATSITALRSLERFSVDVSAGWTSNQTAIGPWKRHPPAGRASAVGSGGGWARTDLFSRAPRQLKMRDHAAVTGPVPLGAGVGKNVPDQKRSCMSVLQPA</sequence>
<comment type="caution">
    <text evidence="2">The sequence shown here is derived from an EMBL/GenBank/DDBJ whole genome shotgun (WGS) entry which is preliminary data.</text>
</comment>
<name>A0ABQ2JFI5_9SPHN</name>
<feature type="region of interest" description="Disordered" evidence="1">
    <location>
        <begin position="86"/>
        <end position="112"/>
    </location>
</feature>
<evidence type="ECO:0000256" key="1">
    <source>
        <dbReference type="SAM" id="MobiDB-lite"/>
    </source>
</evidence>
<gene>
    <name evidence="2" type="ORF">GCM10011349_13770</name>
</gene>
<dbReference type="Proteomes" id="UP000605099">
    <property type="component" value="Unassembled WGS sequence"/>
</dbReference>
<organism evidence="2 3">
    <name type="scientific">Novosphingobium indicum</name>
    <dbReference type="NCBI Taxonomy" id="462949"/>
    <lineage>
        <taxon>Bacteria</taxon>
        <taxon>Pseudomonadati</taxon>
        <taxon>Pseudomonadota</taxon>
        <taxon>Alphaproteobacteria</taxon>
        <taxon>Sphingomonadales</taxon>
        <taxon>Sphingomonadaceae</taxon>
        <taxon>Novosphingobium</taxon>
    </lineage>
</organism>
<reference evidence="3" key="1">
    <citation type="journal article" date="2019" name="Int. J. Syst. Evol. Microbiol.">
        <title>The Global Catalogue of Microorganisms (GCM) 10K type strain sequencing project: providing services to taxonomists for standard genome sequencing and annotation.</title>
        <authorList>
            <consortium name="The Broad Institute Genomics Platform"/>
            <consortium name="The Broad Institute Genome Sequencing Center for Infectious Disease"/>
            <person name="Wu L."/>
            <person name="Ma J."/>
        </authorList>
    </citation>
    <scope>NUCLEOTIDE SEQUENCE [LARGE SCALE GENOMIC DNA]</scope>
    <source>
        <strain evidence="3">CGMCC 1.6784</strain>
    </source>
</reference>
<accession>A0ABQ2JFI5</accession>
<dbReference type="EMBL" id="BMLK01000005">
    <property type="protein sequence ID" value="GGN46525.1"/>
    <property type="molecule type" value="Genomic_DNA"/>
</dbReference>
<protein>
    <submittedName>
        <fullName evidence="2">Uncharacterized protein</fullName>
    </submittedName>
</protein>
<evidence type="ECO:0000313" key="3">
    <source>
        <dbReference type="Proteomes" id="UP000605099"/>
    </source>
</evidence>
<keyword evidence="3" id="KW-1185">Reference proteome</keyword>
<evidence type="ECO:0000313" key="2">
    <source>
        <dbReference type="EMBL" id="GGN46525.1"/>
    </source>
</evidence>
<proteinExistence type="predicted"/>
<feature type="region of interest" description="Disordered" evidence="1">
    <location>
        <begin position="40"/>
        <end position="61"/>
    </location>
</feature>